<dbReference type="EMBL" id="JAAARO010000020">
    <property type="protein sequence ID" value="KAF5730383.1"/>
    <property type="molecule type" value="Genomic_DNA"/>
</dbReference>
<feature type="region of interest" description="Disordered" evidence="4">
    <location>
        <begin position="267"/>
        <end position="291"/>
    </location>
</feature>
<dbReference type="GO" id="GO:0003779">
    <property type="term" value="F:actin binding"/>
    <property type="evidence" value="ECO:0007669"/>
    <property type="project" value="InterPro"/>
</dbReference>
<dbReference type="PANTHER" id="PTHR32258:SF26">
    <property type="entry name" value="KINASE INTERACTING (KIP1-LIKE) FAMILY PROTEIN"/>
    <property type="match status" value="1"/>
</dbReference>
<dbReference type="InterPro" id="IPR051861">
    <property type="entry name" value="NET_actin-binding_domain"/>
</dbReference>
<organism evidence="6 7">
    <name type="scientific">Tripterygium wilfordii</name>
    <name type="common">Thunder God vine</name>
    <dbReference type="NCBI Taxonomy" id="458696"/>
    <lineage>
        <taxon>Eukaryota</taxon>
        <taxon>Viridiplantae</taxon>
        <taxon>Streptophyta</taxon>
        <taxon>Embryophyta</taxon>
        <taxon>Tracheophyta</taxon>
        <taxon>Spermatophyta</taxon>
        <taxon>Magnoliopsida</taxon>
        <taxon>eudicotyledons</taxon>
        <taxon>Gunneridae</taxon>
        <taxon>Pentapetalae</taxon>
        <taxon>rosids</taxon>
        <taxon>fabids</taxon>
        <taxon>Celastrales</taxon>
        <taxon>Celastraceae</taxon>
        <taxon>Tripterygium</taxon>
    </lineage>
</organism>
<feature type="coiled-coil region" evidence="3">
    <location>
        <begin position="164"/>
        <end position="191"/>
    </location>
</feature>
<dbReference type="PROSITE" id="PS51774">
    <property type="entry name" value="NAB"/>
    <property type="match status" value="1"/>
</dbReference>
<comment type="caution">
    <text evidence="6">The sequence shown here is derived from an EMBL/GenBank/DDBJ whole genome shotgun (WGS) entry which is preliminary data.</text>
</comment>
<proteinExistence type="inferred from homology"/>
<protein>
    <recommendedName>
        <fullName evidence="5">NAB domain-containing protein</fullName>
    </recommendedName>
</protein>
<dbReference type="InParanoid" id="A0A7J7C8B7"/>
<gene>
    <name evidence="6" type="ORF">HS088_TW20G00756</name>
</gene>
<keyword evidence="1 3" id="KW-0175">Coiled coil</keyword>
<evidence type="ECO:0000256" key="2">
    <source>
        <dbReference type="ARBA" id="ARBA00038006"/>
    </source>
</evidence>
<evidence type="ECO:0000256" key="4">
    <source>
        <dbReference type="SAM" id="MobiDB-lite"/>
    </source>
</evidence>
<evidence type="ECO:0000259" key="5">
    <source>
        <dbReference type="PROSITE" id="PS51774"/>
    </source>
</evidence>
<evidence type="ECO:0000256" key="1">
    <source>
        <dbReference type="ARBA" id="ARBA00023054"/>
    </source>
</evidence>
<dbReference type="Proteomes" id="UP000593562">
    <property type="component" value="Unassembled WGS sequence"/>
</dbReference>
<dbReference type="Pfam" id="PF07765">
    <property type="entry name" value="KIP1"/>
    <property type="match status" value="1"/>
</dbReference>
<name>A0A7J7C8B7_TRIWF</name>
<accession>A0A7J7C8B7</accession>
<dbReference type="FunCoup" id="A0A7J7C8B7">
    <property type="interactions" value="266"/>
</dbReference>
<evidence type="ECO:0000313" key="6">
    <source>
        <dbReference type="EMBL" id="KAF5730383.1"/>
    </source>
</evidence>
<feature type="domain" description="NAB" evidence="5">
    <location>
        <begin position="1"/>
        <end position="87"/>
    </location>
</feature>
<sequence>MEKAASNQSLQPSSKHPWDVPALADLDERLKAMLITAFEEEDNAGDTFAERAEWYYEKRPQLLALLKDLYNGYITLLNSCSRSQSTLSRHPSQVLAIDHICHIREEEYDAEASQIDSDAECSLSYQQPISAQNHSIDDIVADLVIENMKNDLLKDQLNDMDTLCHEALRKIDLLKKLLELLESERMVLLNENAGLRYRVSALLEENEGLLSESMFMKRRAAEMARCVLKMREDHRVCMLNQKIDNLQEQIYGLEKKNKEYYQQLVKRHRTDKEERSSNLKGNGKSIGVPGEALGSEGYFHFEVTKRDEDNGGKKEGINVQKLSLEMQKTVATMPWAVCVASNCFTFNGQVWRGEATYAAWHGNHRMSRAWLGTTSRPATTHQMEG</sequence>
<keyword evidence="7" id="KW-1185">Reference proteome</keyword>
<evidence type="ECO:0000313" key="7">
    <source>
        <dbReference type="Proteomes" id="UP000593562"/>
    </source>
</evidence>
<dbReference type="AlphaFoldDB" id="A0A7J7C8B7"/>
<evidence type="ECO:0000256" key="3">
    <source>
        <dbReference type="SAM" id="Coils"/>
    </source>
</evidence>
<dbReference type="InterPro" id="IPR011684">
    <property type="entry name" value="NAB"/>
</dbReference>
<dbReference type="PANTHER" id="PTHR32258">
    <property type="entry name" value="PROTEIN NETWORKED 4A"/>
    <property type="match status" value="1"/>
</dbReference>
<comment type="similarity">
    <text evidence="2">Belongs to the NET family.</text>
</comment>
<reference evidence="6 7" key="1">
    <citation type="journal article" date="2020" name="Nat. Commun.">
        <title>Genome of Tripterygium wilfordii and identification of cytochrome P450 involved in triptolide biosynthesis.</title>
        <authorList>
            <person name="Tu L."/>
            <person name="Su P."/>
            <person name="Zhang Z."/>
            <person name="Gao L."/>
            <person name="Wang J."/>
            <person name="Hu T."/>
            <person name="Zhou J."/>
            <person name="Zhang Y."/>
            <person name="Zhao Y."/>
            <person name="Liu Y."/>
            <person name="Song Y."/>
            <person name="Tong Y."/>
            <person name="Lu Y."/>
            <person name="Yang J."/>
            <person name="Xu C."/>
            <person name="Jia M."/>
            <person name="Peters R.J."/>
            <person name="Huang L."/>
            <person name="Gao W."/>
        </authorList>
    </citation>
    <scope>NUCLEOTIDE SEQUENCE [LARGE SCALE GENOMIC DNA]</scope>
    <source>
        <strain evidence="7">cv. XIE 37</strain>
        <tissue evidence="6">Leaf</tissue>
    </source>
</reference>